<evidence type="ECO:0000256" key="1">
    <source>
        <dbReference type="PROSITE-ProRule" id="PRU00497"/>
    </source>
</evidence>
<protein>
    <recommendedName>
        <fullName evidence="4">Cuticle protein 16.8</fullName>
    </recommendedName>
</protein>
<sequence>MLILSKSVQNFRWHVPFKVLQGQYNAHPCQAEYYVRESHRHQRDHGGAAAGRCGYLDARGIVQQVNYVADHAGLRARVRTDEPAVVCNSPAVAARVASDSVAACEMTVVPAYDSVLGYGSGVNGYGLSYDGYGLDYGYHGLGYGFYGLGYGYGGALGNTGILGTY</sequence>
<dbReference type="AlphaFoldDB" id="A0A4Y2NRB2"/>
<proteinExistence type="predicted"/>
<dbReference type="Proteomes" id="UP000499080">
    <property type="component" value="Unassembled WGS sequence"/>
</dbReference>
<dbReference type="Pfam" id="PF00379">
    <property type="entry name" value="Chitin_bind_4"/>
    <property type="match status" value="1"/>
</dbReference>
<organism evidence="2 3">
    <name type="scientific">Araneus ventricosus</name>
    <name type="common">Orbweaver spider</name>
    <name type="synonym">Epeira ventricosa</name>
    <dbReference type="NCBI Taxonomy" id="182803"/>
    <lineage>
        <taxon>Eukaryota</taxon>
        <taxon>Metazoa</taxon>
        <taxon>Ecdysozoa</taxon>
        <taxon>Arthropoda</taxon>
        <taxon>Chelicerata</taxon>
        <taxon>Arachnida</taxon>
        <taxon>Araneae</taxon>
        <taxon>Araneomorphae</taxon>
        <taxon>Entelegynae</taxon>
        <taxon>Araneoidea</taxon>
        <taxon>Araneidae</taxon>
        <taxon>Araneus</taxon>
    </lineage>
</organism>
<name>A0A4Y2NRB2_ARAVE</name>
<dbReference type="EMBL" id="BGPR01009571">
    <property type="protein sequence ID" value="GBN40910.1"/>
    <property type="molecule type" value="Genomic_DNA"/>
</dbReference>
<evidence type="ECO:0000313" key="3">
    <source>
        <dbReference type="Proteomes" id="UP000499080"/>
    </source>
</evidence>
<evidence type="ECO:0000313" key="2">
    <source>
        <dbReference type="EMBL" id="GBN40910.1"/>
    </source>
</evidence>
<dbReference type="GO" id="GO:0042302">
    <property type="term" value="F:structural constituent of cuticle"/>
    <property type="evidence" value="ECO:0007669"/>
    <property type="project" value="UniProtKB-UniRule"/>
</dbReference>
<comment type="caution">
    <text evidence="2">The sequence shown here is derived from an EMBL/GenBank/DDBJ whole genome shotgun (WGS) entry which is preliminary data.</text>
</comment>
<keyword evidence="1" id="KW-0193">Cuticle</keyword>
<reference evidence="2 3" key="1">
    <citation type="journal article" date="2019" name="Sci. Rep.">
        <title>Orb-weaving spider Araneus ventricosus genome elucidates the spidroin gene catalogue.</title>
        <authorList>
            <person name="Kono N."/>
            <person name="Nakamura H."/>
            <person name="Ohtoshi R."/>
            <person name="Moran D.A.P."/>
            <person name="Shinohara A."/>
            <person name="Yoshida Y."/>
            <person name="Fujiwara M."/>
            <person name="Mori M."/>
            <person name="Tomita M."/>
            <person name="Arakawa K."/>
        </authorList>
    </citation>
    <scope>NUCLEOTIDE SEQUENCE [LARGE SCALE GENOMIC DNA]</scope>
</reference>
<dbReference type="PROSITE" id="PS51155">
    <property type="entry name" value="CHIT_BIND_RR_2"/>
    <property type="match status" value="1"/>
</dbReference>
<accession>A0A4Y2NRB2</accession>
<keyword evidence="3" id="KW-1185">Reference proteome</keyword>
<evidence type="ECO:0008006" key="4">
    <source>
        <dbReference type="Google" id="ProtNLM"/>
    </source>
</evidence>
<dbReference type="InterPro" id="IPR000618">
    <property type="entry name" value="Insect_cuticle"/>
</dbReference>
<gene>
    <name evidence="2" type="ORF">AVEN_66940_1</name>
</gene>